<comment type="subcellular location">
    <subcellularLocation>
        <location evidence="1">Cell outer membrane</location>
        <topology evidence="1">Lipid-anchor</topology>
    </subcellularLocation>
</comment>
<evidence type="ECO:0000256" key="1">
    <source>
        <dbReference type="ARBA" id="ARBA00004459"/>
    </source>
</evidence>
<dbReference type="EMBL" id="JBHTCA010000002">
    <property type="protein sequence ID" value="MFC7407818.1"/>
    <property type="molecule type" value="Genomic_DNA"/>
</dbReference>
<evidence type="ECO:0000313" key="8">
    <source>
        <dbReference type="Proteomes" id="UP001596501"/>
    </source>
</evidence>
<evidence type="ECO:0000313" key="7">
    <source>
        <dbReference type="EMBL" id="MFC7407818.1"/>
    </source>
</evidence>
<evidence type="ECO:0000256" key="5">
    <source>
        <dbReference type="ARBA" id="ARBA00023237"/>
    </source>
</evidence>
<evidence type="ECO:0000256" key="3">
    <source>
        <dbReference type="ARBA" id="ARBA00023136"/>
    </source>
</evidence>
<evidence type="ECO:0000256" key="4">
    <source>
        <dbReference type="ARBA" id="ARBA00023139"/>
    </source>
</evidence>
<accession>A0ABW2QH17</accession>
<dbReference type="InterPro" id="IPR032831">
    <property type="entry name" value="LptM_cons"/>
</dbReference>
<evidence type="ECO:0000256" key="2">
    <source>
        <dbReference type="ARBA" id="ARBA00022729"/>
    </source>
</evidence>
<keyword evidence="4" id="KW-0564">Palmitate</keyword>
<evidence type="ECO:0000256" key="6">
    <source>
        <dbReference type="ARBA" id="ARBA00023288"/>
    </source>
</evidence>
<keyword evidence="3" id="KW-0472">Membrane</keyword>
<reference evidence="8" key="1">
    <citation type="journal article" date="2019" name="Int. J. Syst. Evol. Microbiol.">
        <title>The Global Catalogue of Microorganisms (GCM) 10K type strain sequencing project: providing services to taxonomists for standard genome sequencing and annotation.</title>
        <authorList>
            <consortium name="The Broad Institute Genomics Platform"/>
            <consortium name="The Broad Institute Genome Sequencing Center for Infectious Disease"/>
            <person name="Wu L."/>
            <person name="Ma J."/>
        </authorList>
    </citation>
    <scope>NUCLEOTIDE SEQUENCE [LARGE SCALE GENOMIC DNA]</scope>
    <source>
        <strain evidence="8">CGMCC 1.12371</strain>
    </source>
</reference>
<gene>
    <name evidence="7" type="ORF">ACFQPB_02975</name>
</gene>
<protein>
    <submittedName>
        <fullName evidence="7">Lipoprotein</fullName>
    </submittedName>
</protein>
<keyword evidence="5" id="KW-0998">Cell outer membrane</keyword>
<dbReference type="NCBIfam" id="NF047847">
    <property type="entry name" value="SS_mature_LptM"/>
    <property type="match status" value="1"/>
</dbReference>
<keyword evidence="8" id="KW-1185">Reference proteome</keyword>
<comment type="caution">
    <text evidence="7">The sequence shown here is derived from an EMBL/GenBank/DDBJ whole genome shotgun (WGS) entry which is preliminary data.</text>
</comment>
<sequence>MLFGTQILGSRRRPIRLVALALAAALVAAGCGQKGALYMPAPADQPSSKTPTPR</sequence>
<keyword evidence="6 7" id="KW-0449">Lipoprotein</keyword>
<dbReference type="RefSeq" id="WP_382219650.1">
    <property type="nucleotide sequence ID" value="NZ_JBHTCA010000002.1"/>
</dbReference>
<proteinExistence type="predicted"/>
<organism evidence="7 8">
    <name type="scientific">Hydrogenophaga atypica</name>
    <dbReference type="NCBI Taxonomy" id="249409"/>
    <lineage>
        <taxon>Bacteria</taxon>
        <taxon>Pseudomonadati</taxon>
        <taxon>Pseudomonadota</taxon>
        <taxon>Betaproteobacteria</taxon>
        <taxon>Burkholderiales</taxon>
        <taxon>Comamonadaceae</taxon>
        <taxon>Hydrogenophaga</taxon>
    </lineage>
</organism>
<name>A0ABW2QH17_9BURK</name>
<dbReference type="Proteomes" id="UP001596501">
    <property type="component" value="Unassembled WGS sequence"/>
</dbReference>
<keyword evidence="2" id="KW-0732">Signal</keyword>